<evidence type="ECO:0000313" key="1">
    <source>
        <dbReference type="EnsemblPlants" id="OPUNC12G11390.1"/>
    </source>
</evidence>
<dbReference type="Proteomes" id="UP000026962">
    <property type="component" value="Chromosome 12"/>
</dbReference>
<organism evidence="1">
    <name type="scientific">Oryza punctata</name>
    <name type="common">Red rice</name>
    <dbReference type="NCBI Taxonomy" id="4537"/>
    <lineage>
        <taxon>Eukaryota</taxon>
        <taxon>Viridiplantae</taxon>
        <taxon>Streptophyta</taxon>
        <taxon>Embryophyta</taxon>
        <taxon>Tracheophyta</taxon>
        <taxon>Spermatophyta</taxon>
        <taxon>Magnoliopsida</taxon>
        <taxon>Liliopsida</taxon>
        <taxon>Poales</taxon>
        <taxon>Poaceae</taxon>
        <taxon>BOP clade</taxon>
        <taxon>Oryzoideae</taxon>
        <taxon>Oryzeae</taxon>
        <taxon>Oryzinae</taxon>
        <taxon>Oryza</taxon>
    </lineage>
</organism>
<sequence length="59" mass="6274">MVQVLHRVSRVSNDVRSYISYACTVSSTGTDSSTGTNSSEISAAYIISSVFNAATSCKY</sequence>
<protein>
    <submittedName>
        <fullName evidence="1">Uncharacterized protein</fullName>
    </submittedName>
</protein>
<reference evidence="1" key="2">
    <citation type="submission" date="2018-05" db="EMBL/GenBank/DDBJ databases">
        <title>OpunRS2 (Oryza punctata Reference Sequence Version 2).</title>
        <authorList>
            <person name="Zhang J."/>
            <person name="Kudrna D."/>
            <person name="Lee S."/>
            <person name="Talag J."/>
            <person name="Welchert J."/>
            <person name="Wing R.A."/>
        </authorList>
    </citation>
    <scope>NUCLEOTIDE SEQUENCE [LARGE SCALE GENOMIC DNA]</scope>
</reference>
<dbReference type="HOGENOM" id="CLU_2964977_0_0_1"/>
<proteinExistence type="predicted"/>
<evidence type="ECO:0000313" key="2">
    <source>
        <dbReference type="Proteomes" id="UP000026962"/>
    </source>
</evidence>
<dbReference type="Gramene" id="OPUNC12G11390.1">
    <property type="protein sequence ID" value="OPUNC12G11390.1"/>
    <property type="gene ID" value="OPUNC12G11390"/>
</dbReference>
<reference evidence="1" key="1">
    <citation type="submission" date="2015-04" db="UniProtKB">
        <authorList>
            <consortium name="EnsemblPlants"/>
        </authorList>
    </citation>
    <scope>IDENTIFICATION</scope>
</reference>
<keyword evidence="2" id="KW-1185">Reference proteome</keyword>
<dbReference type="AlphaFoldDB" id="A0A0E0MML9"/>
<name>A0A0E0MML9_ORYPU</name>
<accession>A0A0E0MML9</accession>
<dbReference type="EnsemblPlants" id="OPUNC12G11390.1">
    <property type="protein sequence ID" value="OPUNC12G11390.1"/>
    <property type="gene ID" value="OPUNC12G11390"/>
</dbReference>